<evidence type="ECO:0000259" key="11">
    <source>
        <dbReference type="Pfam" id="PF19282"/>
    </source>
</evidence>
<sequence length="1072" mass="120310">MEQELNQLVQAILIASDPTPGPLHNQALEYLTRVQQNSSESWRLALALFADPGPDGGRKYPAPARFFALRVLEDFLDNRFEPLDNESFQVLRQGLVSYIQSEYLYGSAEANAAYIRNKFSHTLTLLFLTTYLDQWPSFFGDLFTLIRPPESTSQSTFNPHVSLLFFHLVLEISGEVADQMIKSARSFNPARHARDTRVRDAVRERDAAAINEAVLTIVADGVDRMSRLRKGDGSPVEKELDTATEVVDWGMRTFASYVGWIDINLTVTAKTIPLLFSLLSDGSLPIRLATCGALTRIVAKGLKEPADKLQLIKVLSLGQVLDALETRTRAEQASRGSDIDEGEESYREALGRLLNTLGLELNKLVEECPIEDIRSEANQLLNQALPVLLRFMADEYDDTCSTVFSFLQTVLASYKRMRKSSSEPLEETKRAFLASLLQVVLQKLKWDEESDPEDMDDDDKLAFEDLRKDLRTFMDAAFVIEPGLVSEALSNLALNTLNACQNGVQVKWHDAELAVYIVYIFGEINKSVSQAGTKGRTAFCHTPAEIAKEKRKETDYSAYPLTRHGEMLYALVQSGISDFPHQTVTMQFFETVSRYGDFFKVRKDCILPALQAMVGPRGLHNPESKLRSRVFYLFHRFIKEDRNEISVELAGTLIEALRDLLVIQVELPELESPEQDLLEEAIKNPGIFDAQLYLFETVGTLVSLFYKTPDQRASLLSSIVNPLLDELSRDLLSVKSSKEVVSVVQVHHVIMALGNIAKGFPDFPLPVPAGYILPPVEIFTQVAQAILVCLEALNTYRAIRDATRNAFTRILATTGPNITHLVPLLMANLLVHFEPSELIDFMNFIGLLMHRLQQQDLFDVLDELIGPLSTHIDGLLSQPVTGTDDQVMHGDMKKAYLTLLNNVMASQLYGIFTSQRNNSQLQALLASMQQLAEDVNDPTSQRAAFQFLGRCVTTWLEPIGILDPANGQSQSLPGFERFVYERLIPAAFAVLSSSQFNVKDGQMLVVLHEICNFLQVVSKARRQEVFEFFTTVFLPTQGWPPEASQEFASKLRDLDSKAFKKYLADFVRASRS</sequence>
<evidence type="ECO:0000256" key="1">
    <source>
        <dbReference type="ARBA" id="ARBA00004496"/>
    </source>
</evidence>
<evidence type="ECO:0000256" key="7">
    <source>
        <dbReference type="ARBA" id="ARBA00022884"/>
    </source>
</evidence>
<dbReference type="InterPro" id="IPR016024">
    <property type="entry name" value="ARM-type_fold"/>
</dbReference>
<protein>
    <recommendedName>
        <fullName evidence="3 9">Exportin-T</fullName>
    </recommendedName>
    <alternativeName>
        <fullName evidence="9">Exportin(tRNA)</fullName>
    </alternativeName>
    <alternativeName>
        <fullName evidence="9">tRNA exportin</fullName>
    </alternativeName>
</protein>
<dbReference type="Pfam" id="PF19282">
    <property type="entry name" value="Exportin-T"/>
    <property type="match status" value="1"/>
</dbReference>
<accession>A0A0C3SBR4</accession>
<feature type="domain" description="Exportin-1/Importin-beta-like" evidence="10">
    <location>
        <begin position="113"/>
        <end position="292"/>
    </location>
</feature>
<gene>
    <name evidence="12" type="ORF">PHLGIDRAFT_69715</name>
</gene>
<evidence type="ECO:0000256" key="2">
    <source>
        <dbReference type="ARBA" id="ARBA00009466"/>
    </source>
</evidence>
<evidence type="ECO:0000313" key="13">
    <source>
        <dbReference type="Proteomes" id="UP000053257"/>
    </source>
</evidence>
<feature type="domain" description="Exportin-T C-terminal" evidence="11">
    <location>
        <begin position="372"/>
        <end position="1068"/>
    </location>
</feature>
<comment type="similarity">
    <text evidence="2 9">Belongs to the exportin family.</text>
</comment>
<evidence type="ECO:0000256" key="8">
    <source>
        <dbReference type="ARBA" id="ARBA00023242"/>
    </source>
</evidence>
<keyword evidence="4 9" id="KW-0813">Transport</keyword>
<proteinExistence type="inferred from homology"/>
<dbReference type="GO" id="GO:0000049">
    <property type="term" value="F:tRNA binding"/>
    <property type="evidence" value="ECO:0007669"/>
    <property type="project" value="UniProtKB-UniRule"/>
</dbReference>
<organism evidence="12 13">
    <name type="scientific">Phlebiopsis gigantea (strain 11061_1 CR5-6)</name>
    <name type="common">White-rot fungus</name>
    <name type="synonym">Peniophora gigantea</name>
    <dbReference type="NCBI Taxonomy" id="745531"/>
    <lineage>
        <taxon>Eukaryota</taxon>
        <taxon>Fungi</taxon>
        <taxon>Dikarya</taxon>
        <taxon>Basidiomycota</taxon>
        <taxon>Agaricomycotina</taxon>
        <taxon>Agaricomycetes</taxon>
        <taxon>Polyporales</taxon>
        <taxon>Phanerochaetaceae</taxon>
        <taxon>Phlebiopsis</taxon>
    </lineage>
</organism>
<dbReference type="PANTHER" id="PTHR15952">
    <property type="entry name" value="EXPORTIN-T/LOS1"/>
    <property type="match status" value="1"/>
</dbReference>
<evidence type="ECO:0000256" key="9">
    <source>
        <dbReference type="RuleBase" id="RU366037"/>
    </source>
</evidence>
<keyword evidence="13" id="KW-1185">Reference proteome</keyword>
<comment type="function">
    <text evidence="9">tRNA nucleus export receptor which facilitates tRNA translocation across the nuclear pore complex.</text>
</comment>
<dbReference type="GO" id="GO:0031267">
    <property type="term" value="F:small GTPase binding"/>
    <property type="evidence" value="ECO:0007669"/>
    <property type="project" value="InterPro"/>
</dbReference>
<evidence type="ECO:0000256" key="6">
    <source>
        <dbReference type="ARBA" id="ARBA00022555"/>
    </source>
</evidence>
<dbReference type="AlphaFoldDB" id="A0A0C3SBR4"/>
<comment type="subcellular location">
    <subcellularLocation>
        <location evidence="1 9">Cytoplasm</location>
    </subcellularLocation>
    <subcellularLocation>
        <location evidence="9">Nucleus</location>
    </subcellularLocation>
    <text evidence="9">Shuttles between the nucleus and the cytoplasm.</text>
</comment>
<keyword evidence="6 9" id="KW-0820">tRNA-binding</keyword>
<evidence type="ECO:0000256" key="3">
    <source>
        <dbReference type="ARBA" id="ARBA00018928"/>
    </source>
</evidence>
<dbReference type="InterPro" id="IPR013598">
    <property type="entry name" value="Exportin-1/Importin-b-like"/>
</dbReference>
<reference evidence="12 13" key="1">
    <citation type="journal article" date="2014" name="PLoS Genet.">
        <title>Analysis of the Phlebiopsis gigantea genome, transcriptome and secretome provides insight into its pioneer colonization strategies of wood.</title>
        <authorList>
            <person name="Hori C."/>
            <person name="Ishida T."/>
            <person name="Igarashi K."/>
            <person name="Samejima M."/>
            <person name="Suzuki H."/>
            <person name="Master E."/>
            <person name="Ferreira P."/>
            <person name="Ruiz-Duenas F.J."/>
            <person name="Held B."/>
            <person name="Canessa P."/>
            <person name="Larrondo L.F."/>
            <person name="Schmoll M."/>
            <person name="Druzhinina I.S."/>
            <person name="Kubicek C.P."/>
            <person name="Gaskell J.A."/>
            <person name="Kersten P."/>
            <person name="St John F."/>
            <person name="Glasner J."/>
            <person name="Sabat G."/>
            <person name="Splinter BonDurant S."/>
            <person name="Syed K."/>
            <person name="Yadav J."/>
            <person name="Mgbeahuruike A.C."/>
            <person name="Kovalchuk A."/>
            <person name="Asiegbu F.O."/>
            <person name="Lackner G."/>
            <person name="Hoffmeister D."/>
            <person name="Rencoret J."/>
            <person name="Gutierrez A."/>
            <person name="Sun H."/>
            <person name="Lindquist E."/>
            <person name="Barry K."/>
            <person name="Riley R."/>
            <person name="Grigoriev I.V."/>
            <person name="Henrissat B."/>
            <person name="Kues U."/>
            <person name="Berka R.M."/>
            <person name="Martinez A.T."/>
            <person name="Covert S.F."/>
            <person name="Blanchette R.A."/>
            <person name="Cullen D."/>
        </authorList>
    </citation>
    <scope>NUCLEOTIDE SEQUENCE [LARGE SCALE GENOMIC DNA]</scope>
    <source>
        <strain evidence="12 13">11061_1 CR5-6</strain>
    </source>
</reference>
<dbReference type="EMBL" id="KN840483">
    <property type="protein sequence ID" value="KIP08200.1"/>
    <property type="molecule type" value="Genomic_DNA"/>
</dbReference>
<dbReference type="SUPFAM" id="SSF48371">
    <property type="entry name" value="ARM repeat"/>
    <property type="match status" value="1"/>
</dbReference>
<evidence type="ECO:0000256" key="5">
    <source>
        <dbReference type="ARBA" id="ARBA00022490"/>
    </source>
</evidence>
<keyword evidence="7 9" id="KW-0694">RNA-binding</keyword>
<evidence type="ECO:0000313" key="12">
    <source>
        <dbReference type="EMBL" id="KIP08200.1"/>
    </source>
</evidence>
<keyword evidence="8 9" id="KW-0539">Nucleus</keyword>
<dbReference type="GO" id="GO:0005643">
    <property type="term" value="C:nuclear pore"/>
    <property type="evidence" value="ECO:0007669"/>
    <property type="project" value="TreeGrafter"/>
</dbReference>
<dbReference type="GO" id="GO:0005737">
    <property type="term" value="C:cytoplasm"/>
    <property type="evidence" value="ECO:0007669"/>
    <property type="project" value="UniProtKB-SubCell"/>
</dbReference>
<evidence type="ECO:0000259" key="10">
    <source>
        <dbReference type="Pfam" id="PF08389"/>
    </source>
</evidence>
<dbReference type="Proteomes" id="UP000053257">
    <property type="component" value="Unassembled WGS sequence"/>
</dbReference>
<name>A0A0C3SBR4_PHLG1</name>
<dbReference type="HOGENOM" id="CLU_004414_0_0_1"/>
<evidence type="ECO:0000256" key="4">
    <source>
        <dbReference type="ARBA" id="ARBA00022448"/>
    </source>
</evidence>
<dbReference type="OrthoDB" id="26399at2759"/>
<dbReference type="STRING" id="745531.A0A0C3SBR4"/>
<dbReference type="Pfam" id="PF08389">
    <property type="entry name" value="Xpo1"/>
    <property type="match status" value="1"/>
</dbReference>
<keyword evidence="5 9" id="KW-0963">Cytoplasm</keyword>
<dbReference type="PANTHER" id="PTHR15952:SF11">
    <property type="entry name" value="EXPORTIN-T"/>
    <property type="match status" value="1"/>
</dbReference>
<dbReference type="PROSITE" id="PS00018">
    <property type="entry name" value="EF_HAND_1"/>
    <property type="match status" value="1"/>
</dbReference>
<dbReference type="GO" id="GO:0016363">
    <property type="term" value="C:nuclear matrix"/>
    <property type="evidence" value="ECO:0007669"/>
    <property type="project" value="TreeGrafter"/>
</dbReference>
<dbReference type="InterPro" id="IPR045546">
    <property type="entry name" value="Exportin-T_C"/>
</dbReference>
<dbReference type="InterPro" id="IPR040017">
    <property type="entry name" value="XPOT"/>
</dbReference>
<dbReference type="Gene3D" id="1.25.10.10">
    <property type="entry name" value="Leucine-rich Repeat Variant"/>
    <property type="match status" value="1"/>
</dbReference>
<dbReference type="InterPro" id="IPR018247">
    <property type="entry name" value="EF_Hand_1_Ca_BS"/>
</dbReference>
<dbReference type="GO" id="GO:0071528">
    <property type="term" value="P:tRNA re-export from nucleus"/>
    <property type="evidence" value="ECO:0007669"/>
    <property type="project" value="UniProtKB-UniRule"/>
</dbReference>
<dbReference type="InterPro" id="IPR011989">
    <property type="entry name" value="ARM-like"/>
</dbReference>